<evidence type="ECO:0000313" key="3">
    <source>
        <dbReference type="EMBL" id="QND57394.1"/>
    </source>
</evidence>
<accession>A0A7G6SSB2</accession>
<proteinExistence type="predicted"/>
<reference evidence="4" key="1">
    <citation type="journal article" date="2020" name="Mol. Plant Microbe">
        <title>Rhizobial microsymbionts of the narrowly endemic Oxytropis species growing in Kamchatka are characterized by significant genetic diversity and possess a set of genes that are associated with T3SS and T6SS secretion systems and can affect the development of symbiosis.</title>
        <authorList>
            <person name="Safronova V."/>
            <person name="Guro P."/>
            <person name="Sazanova A."/>
            <person name="Kuznetsova I."/>
            <person name="Belimov A."/>
            <person name="Yakubov V."/>
            <person name="Chirak E."/>
            <person name="Afonin A."/>
            <person name="Gogolev Y."/>
            <person name="Andronov E."/>
            <person name="Tikhonovich I."/>
        </authorList>
    </citation>
    <scope>NUCLEOTIDE SEQUENCE [LARGE SCALE GENOMIC DNA]</scope>
    <source>
        <strain evidence="4">583</strain>
    </source>
</reference>
<protein>
    <submittedName>
        <fullName evidence="3">Uncharacterized protein</fullName>
    </submittedName>
</protein>
<keyword evidence="2" id="KW-1133">Transmembrane helix</keyword>
<sequence length="78" mass="8139">MTFVDRTTAHDGAGHAANDNNTPAPDTSSVLGHVFSAEDDKIEDLVRRTERLGVVVVVVMAIGLVVVPALCVALTLGI</sequence>
<dbReference type="EMBL" id="CP050296">
    <property type="protein sequence ID" value="QND57394.1"/>
    <property type="molecule type" value="Genomic_DNA"/>
</dbReference>
<dbReference type="Proteomes" id="UP000515465">
    <property type="component" value="Chromosome"/>
</dbReference>
<feature type="transmembrane region" description="Helical" evidence="2">
    <location>
        <begin position="52"/>
        <end position="76"/>
    </location>
</feature>
<evidence type="ECO:0000256" key="2">
    <source>
        <dbReference type="SAM" id="Phobius"/>
    </source>
</evidence>
<dbReference type="RefSeq" id="WP_183464218.1">
    <property type="nucleotide sequence ID" value="NZ_CP050296.1"/>
</dbReference>
<keyword evidence="2" id="KW-0812">Transmembrane</keyword>
<name>A0A7G6SSB2_9HYPH</name>
<evidence type="ECO:0000313" key="4">
    <source>
        <dbReference type="Proteomes" id="UP000515465"/>
    </source>
</evidence>
<feature type="compositionally biased region" description="Polar residues" evidence="1">
    <location>
        <begin position="18"/>
        <end position="29"/>
    </location>
</feature>
<gene>
    <name evidence="3" type="ORF">HB778_12785</name>
</gene>
<evidence type="ECO:0000256" key="1">
    <source>
        <dbReference type="SAM" id="MobiDB-lite"/>
    </source>
</evidence>
<keyword evidence="2" id="KW-0472">Membrane</keyword>
<feature type="region of interest" description="Disordered" evidence="1">
    <location>
        <begin position="1"/>
        <end position="29"/>
    </location>
</feature>
<dbReference type="AlphaFoldDB" id="A0A7G6SSB2"/>
<organism evidence="3 4">
    <name type="scientific">Mesorhizobium huakuii</name>
    <dbReference type="NCBI Taxonomy" id="28104"/>
    <lineage>
        <taxon>Bacteria</taxon>
        <taxon>Pseudomonadati</taxon>
        <taxon>Pseudomonadota</taxon>
        <taxon>Alphaproteobacteria</taxon>
        <taxon>Hyphomicrobiales</taxon>
        <taxon>Phyllobacteriaceae</taxon>
        <taxon>Mesorhizobium</taxon>
    </lineage>
</organism>